<dbReference type="InterPro" id="IPR014907">
    <property type="entry name" value="BT4734-like_N"/>
</dbReference>
<evidence type="ECO:0000313" key="3">
    <source>
        <dbReference type="EMBL" id="PQJ77514.1"/>
    </source>
</evidence>
<feature type="domain" description="BT4734-like N-terminal" evidence="2">
    <location>
        <begin position="55"/>
        <end position="174"/>
    </location>
</feature>
<sequence>MIKKSILNIKISAFANYRATEPIEVNLLDWLNSKVHRKEVEEIRNTTDDATKKTLKSKLPAITPSGLFTKRNSQSLIKHSGFIQFDIDFKDNLHITNYSDLKNEIRKIKEIAYCGLSVSGNGFWGLIPISNPTEHTQHFEALYLKFKYLGIHIDVSCKDVSRLRGYSCDDDAYFNHSATTFNQVLKHQKKKQTRATYLKTNDSETTKNTVEKCINIIQNRGIDITGNYQTWFPICCSIANEFGENGRDYFHILSRMSNIYDERKTENQYTHSMKTKYPYGIGTFFYFCKLNNVTI</sequence>
<accession>A0A2S7WIU4</accession>
<dbReference type="Pfam" id="PF08707">
    <property type="entry name" value="PriCT_2"/>
    <property type="match status" value="1"/>
</dbReference>
<protein>
    <recommendedName>
        <fullName evidence="5">VirE protein</fullName>
    </recommendedName>
</protein>
<dbReference type="OrthoDB" id="1522635at2"/>
<comment type="caution">
    <text evidence="3">The sequence shown here is derived from an EMBL/GenBank/DDBJ whole genome shotgun (WGS) entry which is preliminary data.</text>
</comment>
<dbReference type="InterPro" id="IPR014819">
    <property type="entry name" value="PriCT_2"/>
</dbReference>
<evidence type="ECO:0000259" key="1">
    <source>
        <dbReference type="Pfam" id="PF08707"/>
    </source>
</evidence>
<name>A0A2S7WIU4_9FLAO</name>
<keyword evidence="4" id="KW-1185">Reference proteome</keyword>
<dbReference type="AlphaFoldDB" id="A0A2S7WIU4"/>
<evidence type="ECO:0000313" key="4">
    <source>
        <dbReference type="Proteomes" id="UP000239068"/>
    </source>
</evidence>
<evidence type="ECO:0008006" key="5">
    <source>
        <dbReference type="Google" id="ProtNLM"/>
    </source>
</evidence>
<reference evidence="3 4" key="1">
    <citation type="submission" date="2016-12" db="EMBL/GenBank/DDBJ databases">
        <title>Trade-off between light-utilization and light-protection in marine flavobacteria.</title>
        <authorList>
            <person name="Kumagai Y."/>
            <person name="Yoshizawa S."/>
            <person name="Kogure K."/>
            <person name="Iwasaki W."/>
        </authorList>
    </citation>
    <scope>NUCLEOTIDE SEQUENCE [LARGE SCALE GENOMIC DNA]</scope>
    <source>
        <strain evidence="3 4">ATCC 43844</strain>
    </source>
</reference>
<dbReference type="Pfam" id="PF08800">
    <property type="entry name" value="BT4734-like_N"/>
    <property type="match status" value="1"/>
</dbReference>
<feature type="domain" description="Primase C-terminal 2" evidence="1">
    <location>
        <begin position="216"/>
        <end position="287"/>
    </location>
</feature>
<dbReference type="Proteomes" id="UP000239068">
    <property type="component" value="Unassembled WGS sequence"/>
</dbReference>
<dbReference type="EMBL" id="MSCM01000002">
    <property type="protein sequence ID" value="PQJ77514.1"/>
    <property type="molecule type" value="Genomic_DNA"/>
</dbReference>
<evidence type="ECO:0000259" key="2">
    <source>
        <dbReference type="Pfam" id="PF08800"/>
    </source>
</evidence>
<gene>
    <name evidence="3" type="ORF">BTO16_16990</name>
</gene>
<dbReference type="RefSeq" id="WP_105022837.1">
    <property type="nucleotide sequence ID" value="NZ_MSCM01000002.1"/>
</dbReference>
<dbReference type="GO" id="GO:0016817">
    <property type="term" value="F:hydrolase activity, acting on acid anhydrides"/>
    <property type="evidence" value="ECO:0007669"/>
    <property type="project" value="InterPro"/>
</dbReference>
<proteinExistence type="predicted"/>
<organism evidence="3 4">
    <name type="scientific">Polaribacter glomeratus</name>
    <dbReference type="NCBI Taxonomy" id="102"/>
    <lineage>
        <taxon>Bacteria</taxon>
        <taxon>Pseudomonadati</taxon>
        <taxon>Bacteroidota</taxon>
        <taxon>Flavobacteriia</taxon>
        <taxon>Flavobacteriales</taxon>
        <taxon>Flavobacteriaceae</taxon>
    </lineage>
</organism>